<organism evidence="3 4">
    <name type="scientific">Aquicoccus porphyridii</name>
    <dbReference type="NCBI Taxonomy" id="1852029"/>
    <lineage>
        <taxon>Bacteria</taxon>
        <taxon>Pseudomonadati</taxon>
        <taxon>Pseudomonadota</taxon>
        <taxon>Alphaproteobacteria</taxon>
        <taxon>Rhodobacterales</taxon>
        <taxon>Paracoccaceae</taxon>
        <taxon>Aquicoccus</taxon>
    </lineage>
</organism>
<sequence>ASLRASLGASAAATLLDVSSAAQRVERPDDNRVQQLDQQLREIDRQLREIHDRGSVLEAQKKFLADIQSGSTQPGKDRPMPGIDELKSLLQLTEGNLERLLAEQRQLDDRAAELEQ</sequence>
<evidence type="ECO:0000256" key="1">
    <source>
        <dbReference type="SAM" id="Coils"/>
    </source>
</evidence>
<evidence type="ECO:0000313" key="3">
    <source>
        <dbReference type="EMBL" id="KAA0906835.1"/>
    </source>
</evidence>
<dbReference type="InterPro" id="IPR025554">
    <property type="entry name" value="DUF4140"/>
</dbReference>
<protein>
    <submittedName>
        <fullName evidence="3">DUF4140 domain-containing protein</fullName>
    </submittedName>
</protein>
<keyword evidence="1" id="KW-0175">Coiled coil</keyword>
<dbReference type="EMBL" id="VINQ01000253">
    <property type="protein sequence ID" value="KAA0906835.1"/>
    <property type="molecule type" value="Genomic_DNA"/>
</dbReference>
<gene>
    <name evidence="3" type="ORF">FLO80_22725</name>
</gene>
<feature type="non-terminal residue" evidence="3">
    <location>
        <position position="116"/>
    </location>
</feature>
<proteinExistence type="predicted"/>
<evidence type="ECO:0000313" key="4">
    <source>
        <dbReference type="Proteomes" id="UP000325291"/>
    </source>
</evidence>
<accession>A0A5A9YPG6</accession>
<feature type="coiled-coil region" evidence="1">
    <location>
        <begin position="83"/>
        <end position="110"/>
    </location>
</feature>
<keyword evidence="4" id="KW-1185">Reference proteome</keyword>
<dbReference type="Proteomes" id="UP000325291">
    <property type="component" value="Unassembled WGS sequence"/>
</dbReference>
<dbReference type="Pfam" id="PF13600">
    <property type="entry name" value="DUF4140"/>
    <property type="match status" value="1"/>
</dbReference>
<reference evidence="3 4" key="1">
    <citation type="submission" date="2019-07" db="EMBL/GenBank/DDBJ databases">
        <title>Aquicoccus porphyridii gen. nov., sp. nov., isolated from a small marine red alga, Porphyridium marinum.</title>
        <authorList>
            <person name="Liu L."/>
        </authorList>
    </citation>
    <scope>NUCLEOTIDE SEQUENCE [LARGE SCALE GENOMIC DNA]</scope>
    <source>
        <strain evidence="3 4">L1 8-17</strain>
    </source>
</reference>
<feature type="domain" description="DUF4140" evidence="2">
    <location>
        <begin position="2"/>
        <end position="64"/>
    </location>
</feature>
<dbReference type="RefSeq" id="WP_149187190.1">
    <property type="nucleotide sequence ID" value="NZ_VINQ01000253.1"/>
</dbReference>
<comment type="caution">
    <text evidence="3">The sequence shown here is derived from an EMBL/GenBank/DDBJ whole genome shotgun (WGS) entry which is preliminary data.</text>
</comment>
<evidence type="ECO:0000259" key="2">
    <source>
        <dbReference type="Pfam" id="PF13600"/>
    </source>
</evidence>
<dbReference type="AlphaFoldDB" id="A0A5A9YPG6"/>
<name>A0A5A9YPG6_9RHOB</name>
<feature type="non-terminal residue" evidence="3">
    <location>
        <position position="1"/>
    </location>
</feature>